<comment type="pathway">
    <text evidence="6">Amino-acid biosynthesis; glycine biosynthesis; glycine from L-serine: step 1/1.</text>
</comment>
<evidence type="ECO:0000256" key="1">
    <source>
        <dbReference type="ARBA" id="ARBA00001933"/>
    </source>
</evidence>
<keyword evidence="3 6" id="KW-0554">One-carbon metabolism</keyword>
<dbReference type="InterPro" id="IPR019798">
    <property type="entry name" value="Ser_HO-MeTrfase_PLP_BS"/>
</dbReference>
<dbReference type="Pfam" id="PF00464">
    <property type="entry name" value="SHMT"/>
    <property type="match status" value="1"/>
</dbReference>
<dbReference type="Proteomes" id="UP000178908">
    <property type="component" value="Unassembled WGS sequence"/>
</dbReference>
<dbReference type="CDD" id="cd00378">
    <property type="entry name" value="SHMT"/>
    <property type="match status" value="1"/>
</dbReference>
<dbReference type="AlphaFoldDB" id="A0A1F8F4J6"/>
<dbReference type="PIRSF" id="PIRSF000412">
    <property type="entry name" value="SHMT"/>
    <property type="match status" value="1"/>
</dbReference>
<feature type="domain" description="Serine hydroxymethyltransferase-like" evidence="8">
    <location>
        <begin position="3"/>
        <end position="384"/>
    </location>
</feature>
<dbReference type="InterPro" id="IPR015421">
    <property type="entry name" value="PyrdxlP-dep_Trfase_major"/>
</dbReference>
<accession>A0A1F8F4J6</accession>
<comment type="caution">
    <text evidence="6">Lacks conserved residue(s) required for the propagation of feature annotation.</text>
</comment>
<name>A0A1F8F4J6_9BACT</name>
<organism evidence="9 10">
    <name type="scientific">Candidatus Yanofskybacteria bacterium RIFCSPHIGHO2_02_FULL_39_10</name>
    <dbReference type="NCBI Taxonomy" id="1802674"/>
    <lineage>
        <taxon>Bacteria</taxon>
        <taxon>Candidatus Yanofskyibacteriota</taxon>
    </lineage>
</organism>
<comment type="subcellular location">
    <subcellularLocation>
        <location evidence="6">Cytoplasm</location>
    </subcellularLocation>
</comment>
<comment type="pathway">
    <text evidence="6">One-carbon metabolism; tetrahydrofolate interconversion.</text>
</comment>
<feature type="modified residue" description="N6-(pyridoxal phosphate)lysine" evidence="6 7">
    <location>
        <position position="231"/>
    </location>
</feature>
<comment type="similarity">
    <text evidence="2 6">Belongs to the SHMT family.</text>
</comment>
<evidence type="ECO:0000256" key="5">
    <source>
        <dbReference type="ARBA" id="ARBA00022898"/>
    </source>
</evidence>
<dbReference type="InterPro" id="IPR049943">
    <property type="entry name" value="Ser_HO-MeTrfase-like"/>
</dbReference>
<protein>
    <recommendedName>
        <fullName evidence="6">Serine hydroxymethyltransferase</fullName>
        <shortName evidence="6">SHMT</shortName>
        <shortName evidence="6">Serine methylase</shortName>
        <ecNumber evidence="6">2.1.2.1</ecNumber>
    </recommendedName>
</protein>
<dbReference type="HAMAP" id="MF_00051">
    <property type="entry name" value="SHMT"/>
    <property type="match status" value="1"/>
</dbReference>
<comment type="cofactor">
    <cofactor evidence="1 6 7">
        <name>pyridoxal 5'-phosphate</name>
        <dbReference type="ChEBI" id="CHEBI:597326"/>
    </cofactor>
</comment>
<dbReference type="PANTHER" id="PTHR11680">
    <property type="entry name" value="SERINE HYDROXYMETHYLTRANSFERASE"/>
    <property type="match status" value="1"/>
</dbReference>
<dbReference type="PROSITE" id="PS00096">
    <property type="entry name" value="SHMT"/>
    <property type="match status" value="1"/>
</dbReference>
<dbReference type="SUPFAM" id="SSF53383">
    <property type="entry name" value="PLP-dependent transferases"/>
    <property type="match status" value="1"/>
</dbReference>
<dbReference type="GO" id="GO:0019264">
    <property type="term" value="P:glycine biosynthetic process from serine"/>
    <property type="evidence" value="ECO:0007669"/>
    <property type="project" value="UniProtKB-UniRule"/>
</dbReference>
<comment type="caution">
    <text evidence="9">The sequence shown here is derived from an EMBL/GenBank/DDBJ whole genome shotgun (WGS) entry which is preliminary data.</text>
</comment>
<evidence type="ECO:0000313" key="9">
    <source>
        <dbReference type="EMBL" id="OGN08075.1"/>
    </source>
</evidence>
<evidence type="ECO:0000256" key="3">
    <source>
        <dbReference type="ARBA" id="ARBA00022563"/>
    </source>
</evidence>
<feature type="binding site" evidence="6">
    <location>
        <begin position="119"/>
        <end position="121"/>
    </location>
    <ligand>
        <name>(6S)-5,6,7,8-tetrahydrofolate</name>
        <dbReference type="ChEBI" id="CHEBI:57453"/>
    </ligand>
</feature>
<feature type="binding site" evidence="6">
    <location>
        <position position="115"/>
    </location>
    <ligand>
        <name>(6S)-5,6,7,8-tetrahydrofolate</name>
        <dbReference type="ChEBI" id="CHEBI:57453"/>
    </ligand>
</feature>
<feature type="site" description="Plays an important role in substrate specificity" evidence="6">
    <location>
        <position position="230"/>
    </location>
</feature>
<keyword evidence="6" id="KW-0963">Cytoplasm</keyword>
<dbReference type="GO" id="GO:0030170">
    <property type="term" value="F:pyridoxal phosphate binding"/>
    <property type="evidence" value="ECO:0007669"/>
    <property type="project" value="UniProtKB-UniRule"/>
</dbReference>
<dbReference type="GO" id="GO:0035999">
    <property type="term" value="P:tetrahydrofolate interconversion"/>
    <property type="evidence" value="ECO:0007669"/>
    <property type="project" value="UniProtKB-UniRule"/>
</dbReference>
<evidence type="ECO:0000256" key="6">
    <source>
        <dbReference type="HAMAP-Rule" id="MF_00051"/>
    </source>
</evidence>
<evidence type="ECO:0000313" key="10">
    <source>
        <dbReference type="Proteomes" id="UP000178908"/>
    </source>
</evidence>
<evidence type="ECO:0000256" key="7">
    <source>
        <dbReference type="PIRSR" id="PIRSR000412-50"/>
    </source>
</evidence>
<reference evidence="9 10" key="1">
    <citation type="journal article" date="2016" name="Nat. Commun.">
        <title>Thousands of microbial genomes shed light on interconnected biogeochemical processes in an aquifer system.</title>
        <authorList>
            <person name="Anantharaman K."/>
            <person name="Brown C.T."/>
            <person name="Hug L.A."/>
            <person name="Sharon I."/>
            <person name="Castelle C.J."/>
            <person name="Probst A.J."/>
            <person name="Thomas B.C."/>
            <person name="Singh A."/>
            <person name="Wilkins M.J."/>
            <person name="Karaoz U."/>
            <person name="Brodie E.L."/>
            <person name="Williams K.H."/>
            <person name="Hubbard S.S."/>
            <person name="Banfield J.F."/>
        </authorList>
    </citation>
    <scope>NUCLEOTIDE SEQUENCE [LARGE SCALE GENOMIC DNA]</scope>
</reference>
<dbReference type="Gene3D" id="3.40.640.10">
    <property type="entry name" value="Type I PLP-dependent aspartate aminotransferase-like (Major domain)"/>
    <property type="match status" value="1"/>
</dbReference>
<dbReference type="InterPro" id="IPR039429">
    <property type="entry name" value="SHMT-like_dom"/>
</dbReference>
<dbReference type="InterPro" id="IPR015422">
    <property type="entry name" value="PyrdxlP-dep_Trfase_small"/>
</dbReference>
<evidence type="ECO:0000259" key="8">
    <source>
        <dbReference type="Pfam" id="PF00464"/>
    </source>
</evidence>
<comment type="catalytic activity">
    <reaction evidence="6">
        <text>(6R)-5,10-methylene-5,6,7,8-tetrahydrofolate + glycine + H2O = (6S)-5,6,7,8-tetrahydrofolate + L-serine</text>
        <dbReference type="Rhea" id="RHEA:15481"/>
        <dbReference type="ChEBI" id="CHEBI:15377"/>
        <dbReference type="ChEBI" id="CHEBI:15636"/>
        <dbReference type="ChEBI" id="CHEBI:33384"/>
        <dbReference type="ChEBI" id="CHEBI:57305"/>
        <dbReference type="ChEBI" id="CHEBI:57453"/>
        <dbReference type="EC" id="2.1.2.1"/>
    </reaction>
</comment>
<comment type="subunit">
    <text evidence="6">Homodimer.</text>
</comment>
<gene>
    <name evidence="6" type="primary">glyA</name>
    <name evidence="9" type="ORF">A3C61_01095</name>
</gene>
<evidence type="ECO:0000256" key="4">
    <source>
        <dbReference type="ARBA" id="ARBA00022679"/>
    </source>
</evidence>
<keyword evidence="5 6" id="KW-0663">Pyridoxal phosphate</keyword>
<dbReference type="UniPathway" id="UPA00193"/>
<dbReference type="EMBL" id="MGJO01000057">
    <property type="protein sequence ID" value="OGN08075.1"/>
    <property type="molecule type" value="Genomic_DNA"/>
</dbReference>
<proteinExistence type="inferred from homology"/>
<dbReference type="NCBIfam" id="NF000586">
    <property type="entry name" value="PRK00011.1"/>
    <property type="match status" value="1"/>
</dbReference>
<dbReference type="PANTHER" id="PTHR11680:SF35">
    <property type="entry name" value="SERINE HYDROXYMETHYLTRANSFERASE 1"/>
    <property type="match status" value="1"/>
</dbReference>
<dbReference type="GO" id="GO:0005737">
    <property type="term" value="C:cytoplasm"/>
    <property type="evidence" value="ECO:0007669"/>
    <property type="project" value="UniProtKB-SubCell"/>
</dbReference>
<dbReference type="UniPathway" id="UPA00288">
    <property type="reaction ID" value="UER01023"/>
</dbReference>
<dbReference type="Gene3D" id="3.90.1150.10">
    <property type="entry name" value="Aspartate Aminotransferase, domain 1"/>
    <property type="match status" value="1"/>
</dbReference>
<dbReference type="EC" id="2.1.2.1" evidence="6"/>
<keyword evidence="6" id="KW-0028">Amino-acid biosynthesis</keyword>
<comment type="function">
    <text evidence="6">Catalyzes the reversible interconversion of serine and glycine with tetrahydrofolate (THF) serving as the one-carbon carrier. This reaction serves as the major source of one-carbon groups required for the biosynthesis of purines, thymidylate, methionine, and other important biomolecules. Also exhibits THF-independent aldolase activity toward beta-hydroxyamino acids, producing glycine and aldehydes, via a retro-aldol mechanism.</text>
</comment>
<dbReference type="InterPro" id="IPR001085">
    <property type="entry name" value="Ser_HO-MeTrfase"/>
</dbReference>
<dbReference type="InterPro" id="IPR015424">
    <property type="entry name" value="PyrdxlP-dep_Trfase"/>
</dbReference>
<dbReference type="GO" id="GO:0004372">
    <property type="term" value="F:glycine hydroxymethyltransferase activity"/>
    <property type="evidence" value="ECO:0007669"/>
    <property type="project" value="UniProtKB-UniRule"/>
</dbReference>
<sequence>MSSKILEILKKEEKRQKEVINLIPSENFVSEDVFKALGSVFTNKYAEGKPHHRYYAGNQYVDELEDEVTDLVYQAFNISKDHYAVNVQAYSGSIANIAAYFGALNVGDKILSMSLEHGGHLTHGHSASITSKVFQFEHHGVGEDGFINYGQVLEIAKNFQPKMIIAGTSAYPRTLDFKKFREIADSVRSTGSGQVGALLMADIAHIAGLIVGGVHPSPFPYADIVTTTTHKTLRGPRSAIIISRNNLSESIDKAVFPGIQGGPHMNAVAGVGVALEEALKPEFKEYARQVVKNAKALAEELKKLGFKLSSDGTDNHLVLVDVTPLGLTGQQASDKLEEEGIIVNKNMIPFDTRKPWDPSGIRLGTPAVTTQGMKEEDMTAIAKRIAEILISPPKADRPLADKS</sequence>
<evidence type="ECO:0000256" key="2">
    <source>
        <dbReference type="ARBA" id="ARBA00006376"/>
    </source>
</evidence>
<keyword evidence="4 6" id="KW-0808">Transferase</keyword>